<evidence type="ECO:0000313" key="12">
    <source>
        <dbReference type="Proteomes" id="UP000199595"/>
    </source>
</evidence>
<keyword evidence="12" id="KW-1185">Reference proteome</keyword>
<keyword evidence="4" id="KW-0677">Repeat</keyword>
<dbReference type="InterPro" id="IPR056441">
    <property type="entry name" value="Beta-barrel_GLAA-B_II"/>
</dbReference>
<evidence type="ECO:0000256" key="5">
    <source>
        <dbReference type="ARBA" id="ARBA00022801"/>
    </source>
</evidence>
<organism evidence="11 12">
    <name type="scientific">Lutibacter oricola</name>
    <dbReference type="NCBI Taxonomy" id="762486"/>
    <lineage>
        <taxon>Bacteria</taxon>
        <taxon>Pseudomonadati</taxon>
        <taxon>Bacteroidota</taxon>
        <taxon>Flavobacteriia</taxon>
        <taxon>Flavobacteriales</taxon>
        <taxon>Flavobacteriaceae</taxon>
        <taxon>Lutibacter</taxon>
    </lineage>
</organism>
<reference evidence="12" key="1">
    <citation type="submission" date="2016-10" db="EMBL/GenBank/DDBJ databases">
        <authorList>
            <person name="Varghese N."/>
            <person name="Submissions S."/>
        </authorList>
    </citation>
    <scope>NUCLEOTIDE SEQUENCE [LARGE SCALE GENOMIC DNA]</scope>
    <source>
        <strain evidence="12">DSM 24956</strain>
    </source>
</reference>
<evidence type="ECO:0000256" key="2">
    <source>
        <dbReference type="ARBA" id="ARBA00001271"/>
    </source>
</evidence>
<comment type="catalytic activity">
    <reaction evidence="2">
        <text>Hydrolysis of terminal, non-reducing branched (1-&gt;3)-alpha-D-galactosidic residues, producing free D-galactose.</text>
        <dbReference type="EC" id="3.2.1.n1"/>
    </reaction>
</comment>
<dbReference type="RefSeq" id="WP_090119269.1">
    <property type="nucleotide sequence ID" value="NZ_FNNJ01000001.1"/>
</dbReference>
<dbReference type="InterPro" id="IPR057275">
    <property type="entry name" value="Beta-barrel_GLAA-B_I"/>
</dbReference>
<evidence type="ECO:0000259" key="10">
    <source>
        <dbReference type="Pfam" id="PF23764"/>
    </source>
</evidence>
<dbReference type="InterPro" id="IPR039448">
    <property type="entry name" value="Beta_helix"/>
</dbReference>
<feature type="signal peptide" evidence="7">
    <location>
        <begin position="1"/>
        <end position="20"/>
    </location>
</feature>
<evidence type="ECO:0000256" key="1">
    <source>
        <dbReference type="ARBA" id="ARBA00001255"/>
    </source>
</evidence>
<accession>A0A1H2SF43</accession>
<dbReference type="SMART" id="SM00710">
    <property type="entry name" value="PbH1"/>
    <property type="match status" value="7"/>
</dbReference>
<dbReference type="InterPro" id="IPR006626">
    <property type="entry name" value="PbH1"/>
</dbReference>
<dbReference type="InterPro" id="IPR011050">
    <property type="entry name" value="Pectin_lyase_fold/virulence"/>
</dbReference>
<proteinExistence type="predicted"/>
<dbReference type="InterPro" id="IPR012334">
    <property type="entry name" value="Pectin_lyas_fold"/>
</dbReference>
<dbReference type="Pfam" id="PF23763">
    <property type="entry name" value="Beta-barrel_GLAA-B_I"/>
    <property type="match status" value="1"/>
</dbReference>
<dbReference type="GO" id="GO:0004557">
    <property type="term" value="F:alpha-galactosidase activity"/>
    <property type="evidence" value="ECO:0007669"/>
    <property type="project" value="UniProtKB-EC"/>
</dbReference>
<dbReference type="OrthoDB" id="9807299at2"/>
<evidence type="ECO:0000256" key="4">
    <source>
        <dbReference type="ARBA" id="ARBA00022737"/>
    </source>
</evidence>
<gene>
    <name evidence="11" type="ORF">SAMN05444411_101446</name>
</gene>
<evidence type="ECO:0000259" key="9">
    <source>
        <dbReference type="Pfam" id="PF23763"/>
    </source>
</evidence>
<dbReference type="Pfam" id="PF23764">
    <property type="entry name" value="Beta-barrel_GLAA-B_II"/>
    <property type="match status" value="1"/>
</dbReference>
<feature type="domain" description="GLAA-B beta-barrel" evidence="9">
    <location>
        <begin position="138"/>
        <end position="233"/>
    </location>
</feature>
<evidence type="ECO:0000313" key="11">
    <source>
        <dbReference type="EMBL" id="SDW30231.1"/>
    </source>
</evidence>
<feature type="domain" description="Right handed beta helix" evidence="8">
    <location>
        <begin position="421"/>
        <end position="547"/>
    </location>
</feature>
<feature type="domain" description="GLAA-B beta-barrel" evidence="10">
    <location>
        <begin position="345"/>
        <end position="401"/>
    </location>
</feature>
<dbReference type="SUPFAM" id="SSF51126">
    <property type="entry name" value="Pectin lyase-like"/>
    <property type="match status" value="1"/>
</dbReference>
<keyword evidence="3 7" id="KW-0732">Signal</keyword>
<evidence type="ECO:0000256" key="6">
    <source>
        <dbReference type="ARBA" id="ARBA00023295"/>
    </source>
</evidence>
<keyword evidence="6" id="KW-0326">Glycosidase</keyword>
<feature type="chain" id="PRO_5011707836" evidence="7">
    <location>
        <begin position="21"/>
        <end position="605"/>
    </location>
</feature>
<dbReference type="Pfam" id="PF13229">
    <property type="entry name" value="Beta_helix"/>
    <property type="match status" value="1"/>
</dbReference>
<dbReference type="Proteomes" id="UP000199595">
    <property type="component" value="Unassembled WGS sequence"/>
</dbReference>
<dbReference type="STRING" id="762486.SAMN05444411_101446"/>
<protein>
    <submittedName>
        <fullName evidence="11">Right handed beta helix region</fullName>
    </submittedName>
</protein>
<dbReference type="EMBL" id="FNNJ01000001">
    <property type="protein sequence ID" value="SDW30231.1"/>
    <property type="molecule type" value="Genomic_DNA"/>
</dbReference>
<dbReference type="Gene3D" id="2.160.20.10">
    <property type="entry name" value="Single-stranded right-handed beta-helix, Pectin lyase-like"/>
    <property type="match status" value="2"/>
</dbReference>
<name>A0A1H2SF43_9FLAO</name>
<comment type="catalytic activity">
    <reaction evidence="1">
        <text>Hydrolysis of terminal, non-reducing alpha-D-galactose residues in alpha-D-galactosides, including galactose oligosaccharides, galactomannans and galactolipids.</text>
        <dbReference type="EC" id="3.2.1.22"/>
    </reaction>
</comment>
<dbReference type="AlphaFoldDB" id="A0A1H2SF43"/>
<keyword evidence="5" id="KW-0378">Hydrolase</keyword>
<evidence type="ECO:0000259" key="8">
    <source>
        <dbReference type="Pfam" id="PF13229"/>
    </source>
</evidence>
<evidence type="ECO:0000256" key="3">
    <source>
        <dbReference type="ARBA" id="ARBA00022729"/>
    </source>
</evidence>
<sequence length="605" mass="68071">MKLLKIVVILFLSVVYTSNAQKINVADYGIEPGKDVTLEVNQLIESLKGKKDVTLFFPKGQYEFYPENAIEMYRAVTNHDNSLKRLAIPIFNFENFTLDGNGSTFMFHGKICPITVKGSTNTVLKNFTIDWEHSFVNEMKVIENNVEENSFVAEINSGKFDFRVENNQILFQHYDWEDVIGQNIAFDPKTKAPIWQTRNYALNGKGKAKVVKLDNVKAKFTNITKVTPPVGTVFATYGPSPGGNRFAQAIHLDQSKDNFIENVTVFAAGGMGVIAERCENITLNKFIVTSRSDRNFATRADATHFLGCKGLIKVENCLLEHMMDDGINVHGAYIKVEKYLGEKTFLCEISHKQQWGLVFAEPGDKIMLTSRETVLPIYETTVTKAKILNEKRVLITVSDVPAKMPTGPLSFENITWNPDLIMRNNTIRDNRARAALITTKGNVLIENNFFSSQMHGILIEGDNKAWYESGGVRDITIINNTFDNIGYGSGEHYPLFAAPLFLPNQHIGAEKYHHNITFSNNKIKSYNGLLVHAFNVIGLKVEGNEVELSTKYPTGSKLPTVSLDYCENVSIQKNEFRNFSWPLKVEKSENSTSIVVKKNKGLSKK</sequence>
<evidence type="ECO:0000256" key="7">
    <source>
        <dbReference type="SAM" id="SignalP"/>
    </source>
</evidence>